<evidence type="ECO:0000313" key="2">
    <source>
        <dbReference type="EMBL" id="KAJ5088922.1"/>
    </source>
</evidence>
<evidence type="ECO:0000313" key="3">
    <source>
        <dbReference type="Proteomes" id="UP001149165"/>
    </source>
</evidence>
<protein>
    <submittedName>
        <fullName evidence="2">Uncharacterized protein</fullName>
    </submittedName>
</protein>
<comment type="caution">
    <text evidence="2">The sequence shown here is derived from an EMBL/GenBank/DDBJ whole genome shotgun (WGS) entry which is preliminary data.</text>
</comment>
<gene>
    <name evidence="2" type="ORF">N7456_012538</name>
</gene>
<dbReference type="EMBL" id="JAPQKH010000007">
    <property type="protein sequence ID" value="KAJ5088922.1"/>
    <property type="molecule type" value="Genomic_DNA"/>
</dbReference>
<sequence length="426" mass="48981">MPASQSPGPANNKSDTSSVLPDVFLNNASNSGSSVTSSVFDISSKSESKLKSDDKSKDELVLNNNNKKAQLSLEYYLREAKSLDISKLQFINFPLGSIKVLIIMTTEKKLSFKKHPKLAAITNSHPVIKNYKNILIILSTYLTYLRNTFPILEIIFNPTLVLSPYIFLLDIFFRISVFKSLSKGSPYRYLHRYLGNYKRPTYLEVAPTIYIFYKLAIFKYKFGNNPLQKIKKLYKKYNHTENLFQYLNLEHYKKEQLVINSTLKYISYIILQYIILIDSVLIILGKTIKEETKYRIIVINIVIAVCDTEEGTPLYPPPQKYSIDIVDVPAAAPIFKRPKSTLPDNSNDTFSKTIASVYCLRLYKNPGSLSQYFVNRYIKLFLIGIYCWCNIYREELDSKSLLLNYTERVYRTVSCLPLLALGLPLP</sequence>
<feature type="region of interest" description="Disordered" evidence="1">
    <location>
        <begin position="1"/>
        <end position="22"/>
    </location>
</feature>
<dbReference type="Proteomes" id="UP001149165">
    <property type="component" value="Unassembled WGS sequence"/>
</dbReference>
<name>A0A9W9K1R7_9EURO</name>
<keyword evidence="3" id="KW-1185">Reference proteome</keyword>
<proteinExistence type="predicted"/>
<evidence type="ECO:0000256" key="1">
    <source>
        <dbReference type="SAM" id="MobiDB-lite"/>
    </source>
</evidence>
<dbReference type="AlphaFoldDB" id="A0A9W9K1R7"/>
<feature type="compositionally biased region" description="Polar residues" evidence="1">
    <location>
        <begin position="1"/>
        <end position="19"/>
    </location>
</feature>
<accession>A0A9W9K1R7</accession>
<dbReference type="OrthoDB" id="3544487at2759"/>
<reference evidence="2" key="2">
    <citation type="journal article" date="2023" name="IMA Fungus">
        <title>Comparative genomic study of the Penicillium genus elucidates a diverse pangenome and 15 lateral gene transfer events.</title>
        <authorList>
            <person name="Petersen C."/>
            <person name="Sorensen T."/>
            <person name="Nielsen M.R."/>
            <person name="Sondergaard T.E."/>
            <person name="Sorensen J.L."/>
            <person name="Fitzpatrick D.A."/>
            <person name="Frisvad J.C."/>
            <person name="Nielsen K.L."/>
        </authorList>
    </citation>
    <scope>NUCLEOTIDE SEQUENCE</scope>
    <source>
        <strain evidence="2">IBT 30069</strain>
    </source>
</reference>
<reference evidence="2" key="1">
    <citation type="submission" date="2022-11" db="EMBL/GenBank/DDBJ databases">
        <authorList>
            <person name="Petersen C."/>
        </authorList>
    </citation>
    <scope>NUCLEOTIDE SEQUENCE</scope>
    <source>
        <strain evidence="2">IBT 30069</strain>
    </source>
</reference>
<organism evidence="2 3">
    <name type="scientific">Penicillium angulare</name>
    <dbReference type="NCBI Taxonomy" id="116970"/>
    <lineage>
        <taxon>Eukaryota</taxon>
        <taxon>Fungi</taxon>
        <taxon>Dikarya</taxon>
        <taxon>Ascomycota</taxon>
        <taxon>Pezizomycotina</taxon>
        <taxon>Eurotiomycetes</taxon>
        <taxon>Eurotiomycetidae</taxon>
        <taxon>Eurotiales</taxon>
        <taxon>Aspergillaceae</taxon>
        <taxon>Penicillium</taxon>
    </lineage>
</organism>